<feature type="region of interest" description="Disordered" evidence="1">
    <location>
        <begin position="274"/>
        <end position="312"/>
    </location>
</feature>
<dbReference type="PANTHER" id="PTHR40465">
    <property type="entry name" value="CHROMOSOME 1, WHOLE GENOME SHOTGUN SEQUENCE"/>
    <property type="match status" value="1"/>
</dbReference>
<dbReference type="GeneID" id="77730090"/>
<feature type="compositionally biased region" description="Basic and acidic residues" evidence="1">
    <location>
        <begin position="290"/>
        <end position="312"/>
    </location>
</feature>
<dbReference type="Proteomes" id="UP001164286">
    <property type="component" value="Unassembled WGS sequence"/>
</dbReference>
<protein>
    <recommendedName>
        <fullName evidence="3">DUF6534 domain-containing protein</fullName>
    </recommendedName>
</protein>
<evidence type="ECO:0000259" key="3">
    <source>
        <dbReference type="Pfam" id="PF20152"/>
    </source>
</evidence>
<feature type="transmembrane region" description="Helical" evidence="2">
    <location>
        <begin position="25"/>
        <end position="47"/>
    </location>
</feature>
<dbReference type="PANTHER" id="PTHR40465:SF1">
    <property type="entry name" value="DUF6534 DOMAIN-CONTAINING PROTEIN"/>
    <property type="match status" value="1"/>
</dbReference>
<evidence type="ECO:0000313" key="5">
    <source>
        <dbReference type="Proteomes" id="UP001164286"/>
    </source>
</evidence>
<keyword evidence="2" id="KW-1133">Transmembrane helix</keyword>
<dbReference type="EMBL" id="JAKWFO010000001">
    <property type="protein sequence ID" value="KAI9639678.1"/>
    <property type="molecule type" value="Genomic_DNA"/>
</dbReference>
<feature type="transmembrane region" description="Helical" evidence="2">
    <location>
        <begin position="214"/>
        <end position="240"/>
    </location>
</feature>
<feature type="transmembrane region" description="Helical" evidence="2">
    <location>
        <begin position="59"/>
        <end position="82"/>
    </location>
</feature>
<keyword evidence="5" id="KW-1185">Reference proteome</keyword>
<proteinExistence type="predicted"/>
<feature type="transmembrane region" description="Helical" evidence="2">
    <location>
        <begin position="132"/>
        <end position="151"/>
    </location>
</feature>
<dbReference type="Pfam" id="PF20152">
    <property type="entry name" value="DUF6534"/>
    <property type="match status" value="1"/>
</dbReference>
<organism evidence="4 5">
    <name type="scientific">Dioszegia hungarica</name>
    <dbReference type="NCBI Taxonomy" id="4972"/>
    <lineage>
        <taxon>Eukaryota</taxon>
        <taxon>Fungi</taxon>
        <taxon>Dikarya</taxon>
        <taxon>Basidiomycota</taxon>
        <taxon>Agaricomycotina</taxon>
        <taxon>Tremellomycetes</taxon>
        <taxon>Tremellales</taxon>
        <taxon>Bulleribasidiaceae</taxon>
        <taxon>Dioszegia</taxon>
    </lineage>
</organism>
<feature type="domain" description="DUF6534" evidence="3">
    <location>
        <begin position="188"/>
        <end position="269"/>
    </location>
</feature>
<reference evidence="4" key="1">
    <citation type="journal article" date="2022" name="G3 (Bethesda)">
        <title>High quality genome of the basidiomycete yeast Dioszegia hungarica PDD-24b-2 isolated from cloud water.</title>
        <authorList>
            <person name="Jarrige D."/>
            <person name="Haridas S."/>
            <person name="Bleykasten-Grosshans C."/>
            <person name="Joly M."/>
            <person name="Nadalig T."/>
            <person name="Sancelme M."/>
            <person name="Vuilleumier S."/>
            <person name="Grigoriev I.V."/>
            <person name="Amato P."/>
            <person name="Bringel F."/>
        </authorList>
    </citation>
    <scope>NUCLEOTIDE SEQUENCE</scope>
    <source>
        <strain evidence="4">PDD-24b-2</strain>
    </source>
</reference>
<evidence type="ECO:0000256" key="2">
    <source>
        <dbReference type="SAM" id="Phobius"/>
    </source>
</evidence>
<gene>
    <name evidence="4" type="ORF">MKK02DRAFT_39999</name>
</gene>
<accession>A0AA38HGD6</accession>
<keyword evidence="2" id="KW-0812">Transmembrane</keyword>
<name>A0AA38HGD6_9TREE</name>
<comment type="caution">
    <text evidence="4">The sequence shown here is derived from an EMBL/GenBank/DDBJ whole genome shotgun (WGS) entry which is preliminary data.</text>
</comment>
<dbReference type="InterPro" id="IPR045339">
    <property type="entry name" value="DUF6534"/>
</dbReference>
<dbReference type="RefSeq" id="XP_052949455.1">
    <property type="nucleotide sequence ID" value="XM_053090885.1"/>
</dbReference>
<dbReference type="AlphaFoldDB" id="A0AA38HGD6"/>
<keyword evidence="2" id="KW-0472">Membrane</keyword>
<sequence length="390" mass="43680">MLPSGGLFTQAALAMKRAEGDGSVLLPYMLGGVFDWILLGTILAMAIQWVQFRKEEKKFTIGCVVLSVISALGSSIYLLIWLTKSFVYGFGSYTELYKLHWASQYPMFWDWSTTAIQLFYVERAYRLNKNAIWIPLAIIPVMVVTWAFHIYSVVVTNAEYEVATKDVYNDPIAKGGLYLRSQHSSALYIDMLITSCIAYALYKHKTGWKATDSMIVRMIWVSLETQLPGLIVSILIIGSWGTRRFGIIFLVTQPKVYIVGFLAILNFRFSRRNDTSRQSRSPGPHIFTPESKRSAGARDDLDSPTDSKHRGEVRVDVETQVVLSPKEMGLVSPSRMNRGWAELPSLNQLEYDSHSQRTIGTGGSGFLAGSSDAELNDWAGKEKAGDVRAI</sequence>
<evidence type="ECO:0000313" key="4">
    <source>
        <dbReference type="EMBL" id="KAI9639678.1"/>
    </source>
</evidence>
<evidence type="ECO:0000256" key="1">
    <source>
        <dbReference type="SAM" id="MobiDB-lite"/>
    </source>
</evidence>
<feature type="transmembrane region" description="Helical" evidence="2">
    <location>
        <begin position="246"/>
        <end position="267"/>
    </location>
</feature>